<reference evidence="6" key="1">
    <citation type="submission" date="2020-10" db="EMBL/GenBank/DDBJ databases">
        <title>Ca. Dormibacterota MAGs.</title>
        <authorList>
            <person name="Montgomery K."/>
        </authorList>
    </citation>
    <scope>NUCLEOTIDE SEQUENCE [LARGE SCALE GENOMIC DNA]</scope>
    <source>
        <strain evidence="6">SC8812_S17_10</strain>
    </source>
</reference>
<evidence type="ECO:0000256" key="2">
    <source>
        <dbReference type="ARBA" id="ARBA00022963"/>
    </source>
</evidence>
<dbReference type="InterPro" id="IPR002641">
    <property type="entry name" value="PNPLA_dom"/>
</dbReference>
<dbReference type="InterPro" id="IPR050301">
    <property type="entry name" value="NTE"/>
</dbReference>
<feature type="short sequence motif" description="GXSXG" evidence="4">
    <location>
        <begin position="51"/>
        <end position="55"/>
    </location>
</feature>
<dbReference type="SUPFAM" id="SSF52151">
    <property type="entry name" value="FabD/lysophospholipase-like"/>
    <property type="match status" value="1"/>
</dbReference>
<keyword evidence="1 4" id="KW-0378">Hydrolase</keyword>
<sequence length="329" mass="34014">MPTDGSETRIRGVGLVLSGGGTVGHAFHSGVLAAIAEATGWDARTAGLAVGTSAGSLVAAMLRAGFPAPDLAARVLGRPLSEEGRRVAELLRELKDLPAWSAARPRRGMAAPQLLRRGLLRPGSVRLAALVAAALPPGRVSAAPLGDAVRRLFGSGWPQQPTWICAVALDDGRRVVFGREGAPPPALADAVAASCAIPSYFEPVTIGGRRYVDGGVHSVTNLDVVAGLGLDLVLVSSAMSGASGSLRGSVDLPVRAASRARLAREAAAVRRAGTEVVIFQPGAADLAAMGINLMDAGRSRAVVTQALESTRQRLKRDDLRARLRQFIEG</sequence>
<evidence type="ECO:0000256" key="1">
    <source>
        <dbReference type="ARBA" id="ARBA00022801"/>
    </source>
</evidence>
<dbReference type="InterPro" id="IPR016035">
    <property type="entry name" value="Acyl_Trfase/lysoPLipase"/>
</dbReference>
<dbReference type="RefSeq" id="WP_338204476.1">
    <property type="nucleotide sequence ID" value="NZ_JAEKNR010000213.1"/>
</dbReference>
<dbReference type="GO" id="GO:0016042">
    <property type="term" value="P:lipid catabolic process"/>
    <property type="evidence" value="ECO:0007669"/>
    <property type="project" value="UniProtKB-UniRule"/>
</dbReference>
<feature type="short sequence motif" description="DGA/G" evidence="4">
    <location>
        <begin position="213"/>
        <end position="215"/>
    </location>
</feature>
<keyword evidence="3 4" id="KW-0443">Lipid metabolism</keyword>
<feature type="domain" description="PNPLA" evidence="5">
    <location>
        <begin position="16"/>
        <end position="228"/>
    </location>
</feature>
<evidence type="ECO:0000256" key="3">
    <source>
        <dbReference type="ARBA" id="ARBA00023098"/>
    </source>
</evidence>
<comment type="caution">
    <text evidence="4">Lacks conserved residue(s) required for the propagation of feature annotation.</text>
</comment>
<accession>A0A934K818</accession>
<dbReference type="PROSITE" id="PS51635">
    <property type="entry name" value="PNPLA"/>
    <property type="match status" value="1"/>
</dbReference>
<protein>
    <submittedName>
        <fullName evidence="6">Patatin-like phospholipase family protein</fullName>
    </submittedName>
</protein>
<comment type="caution">
    <text evidence="6">The sequence shown here is derived from an EMBL/GenBank/DDBJ whole genome shotgun (WGS) entry which is preliminary data.</text>
</comment>
<dbReference type="GO" id="GO:0016787">
    <property type="term" value="F:hydrolase activity"/>
    <property type="evidence" value="ECO:0007669"/>
    <property type="project" value="UniProtKB-UniRule"/>
</dbReference>
<dbReference type="Gene3D" id="3.40.1090.10">
    <property type="entry name" value="Cytosolic phospholipase A2 catalytic domain"/>
    <property type="match status" value="2"/>
</dbReference>
<gene>
    <name evidence="6" type="ORF">JF922_21250</name>
</gene>
<proteinExistence type="predicted"/>
<dbReference type="EMBL" id="JAEKNR010000213">
    <property type="protein sequence ID" value="MBJ7600584.1"/>
    <property type="molecule type" value="Genomic_DNA"/>
</dbReference>
<feature type="active site" description="Nucleophile" evidence="4">
    <location>
        <position position="53"/>
    </location>
</feature>
<organism evidence="6 7">
    <name type="scientific">Candidatus Nephthysia bennettiae</name>
    <dbReference type="NCBI Taxonomy" id="3127016"/>
    <lineage>
        <taxon>Bacteria</taxon>
        <taxon>Bacillati</taxon>
        <taxon>Candidatus Dormiibacterota</taxon>
        <taxon>Candidatus Dormibacteria</taxon>
        <taxon>Candidatus Dormibacterales</taxon>
        <taxon>Candidatus Dormibacteraceae</taxon>
        <taxon>Candidatus Nephthysia</taxon>
    </lineage>
</organism>
<evidence type="ECO:0000313" key="7">
    <source>
        <dbReference type="Proteomes" id="UP000612893"/>
    </source>
</evidence>
<dbReference type="Pfam" id="PF01734">
    <property type="entry name" value="Patatin"/>
    <property type="match status" value="1"/>
</dbReference>
<dbReference type="Proteomes" id="UP000612893">
    <property type="component" value="Unassembled WGS sequence"/>
</dbReference>
<name>A0A934K818_9BACT</name>
<evidence type="ECO:0000313" key="6">
    <source>
        <dbReference type="EMBL" id="MBJ7600584.1"/>
    </source>
</evidence>
<keyword evidence="7" id="KW-1185">Reference proteome</keyword>
<feature type="active site" description="Proton acceptor" evidence="4">
    <location>
        <position position="213"/>
    </location>
</feature>
<evidence type="ECO:0000256" key="4">
    <source>
        <dbReference type="PROSITE-ProRule" id="PRU01161"/>
    </source>
</evidence>
<dbReference type="PANTHER" id="PTHR14226">
    <property type="entry name" value="NEUROPATHY TARGET ESTERASE/SWISS CHEESE D.MELANOGASTER"/>
    <property type="match status" value="1"/>
</dbReference>
<dbReference type="PANTHER" id="PTHR14226:SF57">
    <property type="entry name" value="BLR7027 PROTEIN"/>
    <property type="match status" value="1"/>
</dbReference>
<evidence type="ECO:0000259" key="5">
    <source>
        <dbReference type="PROSITE" id="PS51635"/>
    </source>
</evidence>
<dbReference type="AlphaFoldDB" id="A0A934K818"/>
<keyword evidence="2 4" id="KW-0442">Lipid degradation</keyword>